<feature type="transmembrane region" description="Helical" evidence="2">
    <location>
        <begin position="888"/>
        <end position="915"/>
    </location>
</feature>
<dbReference type="GO" id="GO:0005737">
    <property type="term" value="C:cytoplasm"/>
    <property type="evidence" value="ECO:0007669"/>
    <property type="project" value="TreeGrafter"/>
</dbReference>
<dbReference type="Gene3D" id="3.30.300.30">
    <property type="match status" value="1"/>
</dbReference>
<dbReference type="Gene3D" id="2.160.10.10">
    <property type="entry name" value="Hexapeptide repeat proteins"/>
    <property type="match status" value="3"/>
</dbReference>
<feature type="domain" description="Carrier" evidence="3">
    <location>
        <begin position="552"/>
        <end position="629"/>
    </location>
</feature>
<reference evidence="4" key="1">
    <citation type="journal article" date="2014" name="Int. J. Syst. Evol. Microbiol.">
        <title>Complete genome sequence of Corynebacterium casei LMG S-19264T (=DSM 44701T), isolated from a smear-ripened cheese.</title>
        <authorList>
            <consortium name="US DOE Joint Genome Institute (JGI-PGF)"/>
            <person name="Walter F."/>
            <person name="Albersmeier A."/>
            <person name="Kalinowski J."/>
            <person name="Ruckert C."/>
        </authorList>
    </citation>
    <scope>NUCLEOTIDE SEQUENCE</scope>
    <source>
        <strain evidence="4">CGMCC 1.10998</strain>
    </source>
</reference>
<feature type="transmembrane region" description="Helical" evidence="2">
    <location>
        <begin position="691"/>
        <end position="715"/>
    </location>
</feature>
<dbReference type="EMBL" id="BMED01000001">
    <property type="protein sequence ID" value="GGC58164.1"/>
    <property type="molecule type" value="Genomic_DNA"/>
</dbReference>
<keyword evidence="5" id="KW-1185">Reference proteome</keyword>
<feature type="transmembrane region" description="Helical" evidence="2">
    <location>
        <begin position="1178"/>
        <end position="1204"/>
    </location>
</feature>
<proteinExistence type="predicted"/>
<dbReference type="InterPro" id="IPR020845">
    <property type="entry name" value="AMP-binding_CS"/>
</dbReference>
<feature type="region of interest" description="Disordered" evidence="1">
    <location>
        <begin position="1"/>
        <end position="24"/>
    </location>
</feature>
<dbReference type="PROSITE" id="PS50075">
    <property type="entry name" value="CARRIER"/>
    <property type="match status" value="1"/>
</dbReference>
<dbReference type="NCBIfam" id="TIGR02353">
    <property type="entry name" value="NRPS_term_dom"/>
    <property type="match status" value="1"/>
</dbReference>
<dbReference type="CDD" id="cd05930">
    <property type="entry name" value="A_NRPS"/>
    <property type="match status" value="1"/>
</dbReference>
<dbReference type="SUPFAM" id="SSF47336">
    <property type="entry name" value="ACP-like"/>
    <property type="match status" value="1"/>
</dbReference>
<feature type="transmembrane region" description="Helical" evidence="2">
    <location>
        <begin position="935"/>
        <end position="959"/>
    </location>
</feature>
<dbReference type="PROSITE" id="PS00455">
    <property type="entry name" value="AMP_BINDING"/>
    <property type="match status" value="1"/>
</dbReference>
<dbReference type="InterPro" id="IPR012728">
    <property type="entry name" value="Pls/PosA_C"/>
</dbReference>
<dbReference type="InterPro" id="IPR042099">
    <property type="entry name" value="ANL_N_sf"/>
</dbReference>
<dbReference type="SUPFAM" id="SSF56801">
    <property type="entry name" value="Acetyl-CoA synthetase-like"/>
    <property type="match status" value="1"/>
</dbReference>
<evidence type="ECO:0000313" key="5">
    <source>
        <dbReference type="Proteomes" id="UP000637423"/>
    </source>
</evidence>
<keyword evidence="2" id="KW-0472">Membrane</keyword>
<accession>A0A916U3D8</accession>
<evidence type="ECO:0000256" key="2">
    <source>
        <dbReference type="SAM" id="Phobius"/>
    </source>
</evidence>
<dbReference type="NCBIfam" id="TIGR01733">
    <property type="entry name" value="AA-adenyl-dom"/>
    <property type="match status" value="1"/>
</dbReference>
<keyword evidence="2" id="KW-1133">Transmembrane helix</keyword>
<dbReference type="InterPro" id="IPR009081">
    <property type="entry name" value="PP-bd_ACP"/>
</dbReference>
<protein>
    <submittedName>
        <fullName evidence="4">Peptide synthetase</fullName>
    </submittedName>
</protein>
<reference evidence="4" key="2">
    <citation type="submission" date="2020-09" db="EMBL/GenBank/DDBJ databases">
        <authorList>
            <person name="Sun Q."/>
            <person name="Zhou Y."/>
        </authorList>
    </citation>
    <scope>NUCLEOTIDE SEQUENCE</scope>
    <source>
        <strain evidence="4">CGMCC 1.10998</strain>
    </source>
</reference>
<dbReference type="Proteomes" id="UP000637423">
    <property type="component" value="Unassembled WGS sequence"/>
</dbReference>
<organism evidence="4 5">
    <name type="scientific">Undibacterium terreum</name>
    <dbReference type="NCBI Taxonomy" id="1224302"/>
    <lineage>
        <taxon>Bacteria</taxon>
        <taxon>Pseudomonadati</taxon>
        <taxon>Pseudomonadota</taxon>
        <taxon>Betaproteobacteria</taxon>
        <taxon>Burkholderiales</taxon>
        <taxon>Oxalobacteraceae</taxon>
        <taxon>Undibacterium</taxon>
    </lineage>
</organism>
<dbReference type="GO" id="GO:0031177">
    <property type="term" value="F:phosphopantetheine binding"/>
    <property type="evidence" value="ECO:0007669"/>
    <property type="project" value="TreeGrafter"/>
</dbReference>
<dbReference type="InterPro" id="IPR010071">
    <property type="entry name" value="AA_adenyl_dom"/>
</dbReference>
<evidence type="ECO:0000313" key="4">
    <source>
        <dbReference type="EMBL" id="GGC58164.1"/>
    </source>
</evidence>
<dbReference type="InterPro" id="IPR025110">
    <property type="entry name" value="AMP-bd_C"/>
</dbReference>
<dbReference type="InterPro" id="IPR036736">
    <property type="entry name" value="ACP-like_sf"/>
</dbReference>
<dbReference type="Gene3D" id="1.10.1200.10">
    <property type="entry name" value="ACP-like"/>
    <property type="match status" value="1"/>
</dbReference>
<dbReference type="GO" id="GO:0044550">
    <property type="term" value="P:secondary metabolite biosynthetic process"/>
    <property type="evidence" value="ECO:0007669"/>
    <property type="project" value="TreeGrafter"/>
</dbReference>
<dbReference type="GO" id="GO:0043041">
    <property type="term" value="P:amino acid activation for nonribosomal peptide biosynthetic process"/>
    <property type="evidence" value="ECO:0007669"/>
    <property type="project" value="TreeGrafter"/>
</dbReference>
<keyword evidence="2" id="KW-0812">Transmembrane</keyword>
<dbReference type="InterPro" id="IPR000873">
    <property type="entry name" value="AMP-dep_synth/lig_dom"/>
</dbReference>
<dbReference type="Gene3D" id="3.40.50.12780">
    <property type="entry name" value="N-terminal domain of ligase-like"/>
    <property type="match status" value="1"/>
</dbReference>
<feature type="transmembrane region" description="Helical" evidence="2">
    <location>
        <begin position="1144"/>
        <end position="1166"/>
    </location>
</feature>
<dbReference type="InterPro" id="IPR011004">
    <property type="entry name" value="Trimer_LpxA-like_sf"/>
</dbReference>
<dbReference type="SUPFAM" id="SSF51161">
    <property type="entry name" value="Trimeric LpxA-like enzymes"/>
    <property type="match status" value="3"/>
</dbReference>
<dbReference type="Pfam" id="PF13193">
    <property type="entry name" value="AMP-binding_C"/>
    <property type="match status" value="1"/>
</dbReference>
<name>A0A916U3D8_9BURK</name>
<feature type="compositionally biased region" description="Polar residues" evidence="1">
    <location>
        <begin position="1"/>
        <end position="16"/>
    </location>
</feature>
<comment type="caution">
    <text evidence="4">The sequence shown here is derived from an EMBL/GenBank/DDBJ whole genome shotgun (WGS) entry which is preliminary data.</text>
</comment>
<dbReference type="PANTHER" id="PTHR45527:SF1">
    <property type="entry name" value="FATTY ACID SYNTHASE"/>
    <property type="match status" value="1"/>
</dbReference>
<gene>
    <name evidence="4" type="ORF">GCM10011396_01240</name>
</gene>
<sequence>MTYTWSTEDQNNGVDSTDNDIGKPGSHPAIAPNILYGPNRPDLINNEILADLLEATAQRSPDAIALIFGESRLSYRQLNERADQVASYLIQAGLRPGQIVGLWLPRGIELLIMQAGIAKTGAAWLPFDADTPVDRVAVCLEDAQAYGIVSSELFAPSLKTLATRVWTAESIPSPAASDRALLRRQGTSPSDPAYVIYTSGSTGKPKGIAITQGSICHFLRSENAVLGVRASDRVYQGFSVAFDMSFEEIWISYLVGATLWIAPKEVAVDPDALPRALAEHNISVLHAVPTLLALFNQDVASLRIINLGGEMCPEALVERWVKAGRQIFNTYGPTEATVSASLAELHAGEPVTIGRPLPNYGLFVIDTAMENGLRLLPRGEIGELCITGPGIAAGYLGRPELTAEKFLPNPWSEQQTDQRLYRTGDLARIDENGQVLCLGRADDQVKIRGFRVELGEIEAVLAKQPGVGTVAVILRQEQGIDQLIAFIVSDSESGIAAKKLRSALAEVLPPYMVPARYESLAEMPRLTSGKIDRKLLKEKALEASAESAESDVPRTPAEEVLFAALGKLFPGQPIRRDADFFADLGGHSLFAARLVSSLRTDARFAYFKISDIYQNRHIGRIAEVLMETQVVSADAEVDWTPPPSWKRWVCGAAQAVVIPWLVAMRMVQWLAPFFAYHFFTGDPDDSIIRASLLSVGVFLLLTIAEFGIAIVSKWLVVGRLKPGRYPLWGLTYFRWWFVDRLVEAAPTYMLSGSSLYAWWLRSLGAKVGNDVIVGSMTLRAADLLTIGDGVSIGNASNFENARVERGELILGRITLGNEAYVGSYSVLEGDVAIGDAGHLEGQSALSEGQAVPAGRIWRGSPARDVGPYDASAYPPRPSVSHLRSACEAVFFVFGAFLITALFFMPVFPSFILIDWFDNIDRFPWMQSTNISFQLLKYFILAFPATAVLIVCTALLSAGIRWSILPKLKAGSYKVHSNTYCGKWLVNQIQESSLNVLHGVYATVYAPFWYRLLGAKVGKGAEISTALGVVPDMLTLGEDTFIADAVLLGDEQIDGGWMTMQPTVISRRSFIGNGAYIPDGTIVPENVLIGVHSSAPDNAQMKNGDTWLGSPPIHLPAREEVAGFPEHLTFDPSPFRRLGRGLIEAYRIVAPHAMVIAVGYTIVLNLMPLAGEDRWGEVVYYLVVAGLLYGIGSFGFVMALKWLLIGRYRKSSVPMWTPFVWLSEGITNLYEGIAIPNFMRYLRGTPWLPLAFNLLGSRIGRGVYMDTTDITEFDCVSIGDYSEINALACPQTHLFEDRVMKIDHVSIGERVYMGARSSVLYSAVVADRARLGPLTLVMKGEYIPAGSSWRGCPAAATR</sequence>
<evidence type="ECO:0000259" key="3">
    <source>
        <dbReference type="PROSITE" id="PS50075"/>
    </source>
</evidence>
<dbReference type="Pfam" id="PF00501">
    <property type="entry name" value="AMP-binding"/>
    <property type="match status" value="1"/>
</dbReference>
<dbReference type="InterPro" id="IPR045851">
    <property type="entry name" value="AMP-bd_C_sf"/>
</dbReference>
<evidence type="ECO:0000256" key="1">
    <source>
        <dbReference type="SAM" id="MobiDB-lite"/>
    </source>
</evidence>
<dbReference type="PANTHER" id="PTHR45527">
    <property type="entry name" value="NONRIBOSOMAL PEPTIDE SYNTHETASE"/>
    <property type="match status" value="1"/>
</dbReference>
<dbReference type="RefSeq" id="WP_188564068.1">
    <property type="nucleotide sequence ID" value="NZ_BMED01000001.1"/>
</dbReference>